<gene>
    <name evidence="2" type="ORF">ACFOEK_17100</name>
</gene>
<accession>A0ABV7HJA3</accession>
<protein>
    <recommendedName>
        <fullName evidence="4">Sel1 repeat family protein</fullName>
    </recommendedName>
</protein>
<feature type="signal peptide" evidence="1">
    <location>
        <begin position="1"/>
        <end position="17"/>
    </location>
</feature>
<proteinExistence type="predicted"/>
<keyword evidence="1" id="KW-0732">Signal</keyword>
<dbReference type="EMBL" id="JBHRSZ010000007">
    <property type="protein sequence ID" value="MFC3152758.1"/>
    <property type="molecule type" value="Genomic_DNA"/>
</dbReference>
<evidence type="ECO:0000313" key="3">
    <source>
        <dbReference type="Proteomes" id="UP001595476"/>
    </source>
</evidence>
<reference evidence="3" key="1">
    <citation type="journal article" date="2019" name="Int. J. Syst. Evol. Microbiol.">
        <title>The Global Catalogue of Microorganisms (GCM) 10K type strain sequencing project: providing services to taxonomists for standard genome sequencing and annotation.</title>
        <authorList>
            <consortium name="The Broad Institute Genomics Platform"/>
            <consortium name="The Broad Institute Genome Sequencing Center for Infectious Disease"/>
            <person name="Wu L."/>
            <person name="Ma J."/>
        </authorList>
    </citation>
    <scope>NUCLEOTIDE SEQUENCE [LARGE SCALE GENOMIC DNA]</scope>
    <source>
        <strain evidence="3">KCTC 52438</strain>
    </source>
</reference>
<sequence length="224" mass="25840">MRYLFVVLSLISSMSFADIELCRKPVPSFIPAYLDQVFGRDVILNAFHNDNPELDILFQAMTGVEFGSVPSETSDSYGYYFFLSKGGYKGNYSEFLQDESLYWAKNNVYILEYFLENNKVDDASYKGFISGYVSYAFSPNPHRYQDLWKIISGKQGDNITVISYVYLSAKYGLEESILKLTELYRDHDCSNQYLVMNKLLFEFRKNKSVLGNVENLAKPDNKSE</sequence>
<keyword evidence="3" id="KW-1185">Reference proteome</keyword>
<name>A0ABV7HJA3_9GAMM</name>
<dbReference type="Proteomes" id="UP001595476">
    <property type="component" value="Unassembled WGS sequence"/>
</dbReference>
<feature type="chain" id="PRO_5045376738" description="Sel1 repeat family protein" evidence="1">
    <location>
        <begin position="18"/>
        <end position="224"/>
    </location>
</feature>
<comment type="caution">
    <text evidence="2">The sequence shown here is derived from an EMBL/GenBank/DDBJ whole genome shotgun (WGS) entry which is preliminary data.</text>
</comment>
<organism evidence="2 3">
    <name type="scientific">Litoribrevibacter euphylliae</name>
    <dbReference type="NCBI Taxonomy" id="1834034"/>
    <lineage>
        <taxon>Bacteria</taxon>
        <taxon>Pseudomonadati</taxon>
        <taxon>Pseudomonadota</taxon>
        <taxon>Gammaproteobacteria</taxon>
        <taxon>Oceanospirillales</taxon>
        <taxon>Oceanospirillaceae</taxon>
        <taxon>Litoribrevibacter</taxon>
    </lineage>
</organism>
<evidence type="ECO:0000313" key="2">
    <source>
        <dbReference type="EMBL" id="MFC3152758.1"/>
    </source>
</evidence>
<evidence type="ECO:0008006" key="4">
    <source>
        <dbReference type="Google" id="ProtNLM"/>
    </source>
</evidence>
<evidence type="ECO:0000256" key="1">
    <source>
        <dbReference type="SAM" id="SignalP"/>
    </source>
</evidence>
<dbReference type="RefSeq" id="WP_386722683.1">
    <property type="nucleotide sequence ID" value="NZ_JBHRSZ010000007.1"/>
</dbReference>